<dbReference type="InterPro" id="IPR022407">
    <property type="entry name" value="OxRdtase_Mopterin_BS"/>
</dbReference>
<dbReference type="InterPro" id="IPR000572">
    <property type="entry name" value="OxRdtase_Mopterin-bd_dom"/>
</dbReference>
<dbReference type="InterPro" id="IPR036374">
    <property type="entry name" value="OxRdtase_Mopterin-bd_sf"/>
</dbReference>
<dbReference type="PRINTS" id="PR00371">
    <property type="entry name" value="FPNCR"/>
</dbReference>
<dbReference type="PROSITE" id="PS00191">
    <property type="entry name" value="CYTOCHROME_B5_1"/>
    <property type="match status" value="1"/>
</dbReference>
<dbReference type="InterPro" id="IPR017927">
    <property type="entry name" value="FAD-bd_FR_type"/>
</dbReference>
<keyword evidence="10" id="KW-0479">Metal-binding</keyword>
<dbReference type="InterPro" id="IPR018506">
    <property type="entry name" value="Cyt_B5_heme-BS"/>
</dbReference>
<dbReference type="Gene3D" id="3.40.50.80">
    <property type="entry name" value="Nucleotide-binding domain of ferredoxin-NADP reductase (FNR) module"/>
    <property type="match status" value="1"/>
</dbReference>
<evidence type="ECO:0000313" key="20">
    <source>
        <dbReference type="Proteomes" id="UP001491310"/>
    </source>
</evidence>
<dbReference type="InterPro" id="IPR008335">
    <property type="entry name" value="Mopterin_OxRdtase_euk"/>
</dbReference>
<evidence type="ECO:0000256" key="11">
    <source>
        <dbReference type="ARBA" id="ARBA00022827"/>
    </source>
</evidence>
<dbReference type="PRINTS" id="PR00406">
    <property type="entry name" value="CYTB5RDTASE"/>
</dbReference>
<comment type="cofactor">
    <cofactor evidence="2">
        <name>heme</name>
        <dbReference type="ChEBI" id="CHEBI:30413"/>
    </cofactor>
</comment>
<dbReference type="SUPFAM" id="SSF81296">
    <property type="entry name" value="E set domains"/>
    <property type="match status" value="1"/>
</dbReference>
<keyword evidence="7" id="KW-0500">Molybdenum</keyword>
<evidence type="ECO:0000256" key="4">
    <source>
        <dbReference type="ARBA" id="ARBA00003838"/>
    </source>
</evidence>
<keyword evidence="11" id="KW-0274">FAD</keyword>
<dbReference type="SUPFAM" id="SSF55856">
    <property type="entry name" value="Cytochrome b5-like heme/steroid binding domain"/>
    <property type="match status" value="1"/>
</dbReference>
<comment type="caution">
    <text evidence="19">The sequence shown here is derived from an EMBL/GenBank/DDBJ whole genome shotgun (WGS) entry which is preliminary data.</text>
</comment>
<dbReference type="Pfam" id="PF00175">
    <property type="entry name" value="NAD_binding_1"/>
    <property type="match status" value="1"/>
</dbReference>
<dbReference type="Pfam" id="PF00173">
    <property type="entry name" value="Cyt-b5"/>
    <property type="match status" value="1"/>
</dbReference>
<evidence type="ECO:0000256" key="2">
    <source>
        <dbReference type="ARBA" id="ARBA00001971"/>
    </source>
</evidence>
<comment type="cofactor">
    <cofactor evidence="1">
        <name>Mo-molybdopterin</name>
        <dbReference type="ChEBI" id="CHEBI:71302"/>
    </cofactor>
</comment>
<evidence type="ECO:0000256" key="9">
    <source>
        <dbReference type="ARBA" id="ARBA00022630"/>
    </source>
</evidence>
<dbReference type="InterPro" id="IPR005066">
    <property type="entry name" value="MoCF_OxRdtse_dimer"/>
</dbReference>
<dbReference type="SUPFAM" id="SSF52343">
    <property type="entry name" value="Ferredoxin reductase-like, C-terminal NADP-linked domain"/>
    <property type="match status" value="1"/>
</dbReference>
<evidence type="ECO:0000256" key="1">
    <source>
        <dbReference type="ARBA" id="ARBA00001924"/>
    </source>
</evidence>
<reference evidence="19 20" key="1">
    <citation type="journal article" date="2024" name="Nat. Commun.">
        <title>Phylogenomics reveals the evolutionary origins of lichenization in chlorophyte algae.</title>
        <authorList>
            <person name="Puginier C."/>
            <person name="Libourel C."/>
            <person name="Otte J."/>
            <person name="Skaloud P."/>
            <person name="Haon M."/>
            <person name="Grisel S."/>
            <person name="Petersen M."/>
            <person name="Berrin J.G."/>
            <person name="Delaux P.M."/>
            <person name="Dal Grande F."/>
            <person name="Keller J."/>
        </authorList>
    </citation>
    <scope>NUCLEOTIDE SEQUENCE [LARGE SCALE GENOMIC DNA]</scope>
    <source>
        <strain evidence="19 20">SAG 216-7</strain>
    </source>
</reference>
<evidence type="ECO:0000256" key="7">
    <source>
        <dbReference type="ARBA" id="ARBA00022505"/>
    </source>
</evidence>
<evidence type="ECO:0000256" key="16">
    <source>
        <dbReference type="PIRNR" id="PIRNR000233"/>
    </source>
</evidence>
<dbReference type="Gene3D" id="3.90.420.10">
    <property type="entry name" value="Oxidoreductase, molybdopterin-binding domain"/>
    <property type="match status" value="1"/>
</dbReference>
<dbReference type="CDD" id="cd06183">
    <property type="entry name" value="cyt_b5_reduct_like"/>
    <property type="match status" value="1"/>
</dbReference>
<dbReference type="InterPro" id="IPR039261">
    <property type="entry name" value="FNR_nucleotide-bd"/>
</dbReference>
<dbReference type="InterPro" id="IPR017938">
    <property type="entry name" value="Riboflavin_synthase-like_b-brl"/>
</dbReference>
<dbReference type="InterPro" id="IPR014756">
    <property type="entry name" value="Ig_E-set"/>
</dbReference>
<dbReference type="EMBL" id="JALJOT010000001">
    <property type="protein sequence ID" value="KAK9918986.1"/>
    <property type="molecule type" value="Genomic_DNA"/>
</dbReference>
<gene>
    <name evidence="19" type="ORF">WJX75_008504</name>
</gene>
<organism evidence="19 20">
    <name type="scientific">Coccomyxa subellipsoidea</name>
    <dbReference type="NCBI Taxonomy" id="248742"/>
    <lineage>
        <taxon>Eukaryota</taxon>
        <taxon>Viridiplantae</taxon>
        <taxon>Chlorophyta</taxon>
        <taxon>core chlorophytes</taxon>
        <taxon>Trebouxiophyceae</taxon>
        <taxon>Trebouxiophyceae incertae sedis</taxon>
        <taxon>Coccomyxaceae</taxon>
        <taxon>Coccomyxa</taxon>
    </lineage>
</organism>
<comment type="similarity">
    <text evidence="5 16">Belongs to the nitrate reductase family.</text>
</comment>
<dbReference type="InterPro" id="IPR001199">
    <property type="entry name" value="Cyt_B5-like_heme/steroid-bd"/>
</dbReference>
<dbReference type="SUPFAM" id="SSF56524">
    <property type="entry name" value="Oxidoreductase molybdopterin-binding domain"/>
    <property type="match status" value="1"/>
</dbReference>
<dbReference type="Gene3D" id="2.40.30.10">
    <property type="entry name" value="Translation factors"/>
    <property type="match status" value="1"/>
</dbReference>
<dbReference type="SMART" id="SM01117">
    <property type="entry name" value="Cyt-b5"/>
    <property type="match status" value="1"/>
</dbReference>
<dbReference type="InterPro" id="IPR001709">
    <property type="entry name" value="Flavoprot_Pyr_Nucl_cyt_Rdtase"/>
</dbReference>
<dbReference type="CDD" id="cd02112">
    <property type="entry name" value="eukary_NR_Moco"/>
    <property type="match status" value="1"/>
</dbReference>
<sequence length="863" mass="95918">MSPAAVMGNDVQGSIGANGFAHKGYFSAAVTGIRNDGAPEEPSLTPGTAEWTVHEPVTEIDPKDAATPDAWVPRHPDLIRLTGRHPLNVEPTPTALMKYGFITPASLHYVRNHGPVPKIHWAQHKLEINGLVDRPTTFTMEQLLSTFEHVDVLCTLTCAGNRRKEQNMVAKTIGFNWGPAGTSTGVWTGVRLADVLRHCGMKSAEEAANYVCFRGPKNELPQGKDGSYGTSVERYKALDPASDIILAFKQNGRLLTPDHGYPLRIIIPGYIGGRMVKWLEEITVTEAESDNFYHFHDNRVLPSHVTEVLAKKEGWWYKPDFIINDININSAITSPAHDETVTLTGHNSFFTVCGYAYSGAGRKIIRCEVTLDGGKSWRLGDIKRAGPPNSYGKHWAWVHWSLRVPLLDLLRTEEVICRAWDEAMNTQPDSFTWNLMGMLNNCHYRVKVHPVELQDQGMALQFEHPTVAGVTAGGWMNRVKDILKEAKEVPQLAEAQAVPKGGEVRVFSMEEVEKHDTRESAWFVHAGQVYDGTPFLKDHPGGADSILLVAGTDATEEFNAIHSEKAKKQLLQYAIGRLASSAPPVELGKAALVPAVPEQTVPVALNPKKRLKFKLVQKEQLSHNVRRFRFALPSSQHKFGLPVGKHVFLYADVDGELVMRAYTPTSSDDELGYFDLVIKVYWKNEHPRFPDGGKMSQCLEALPIGGEMEVKGPLGHMHYLGRNKYTLEGEMRTGKHFSMIAGGTGITPCYQVIKAVLKDPEDDTQLSLLYANQSPDDILLLDELQELAKDPRFKVWYTVDRVPDGVEWAYSTGFVSEDMVREHLFPAGPETAALLCGPPPMIKFACMPNLEKLGYKAEDCICF</sequence>
<accession>A0ABR2Z4U9</accession>
<dbReference type="PIRSF" id="PIRSF000233">
    <property type="entry name" value="Nitr_rd_NADH"/>
    <property type="match status" value="1"/>
</dbReference>
<keyword evidence="9" id="KW-0285">Flavoprotein</keyword>
<dbReference type="PANTHER" id="PTHR19372:SF7">
    <property type="entry name" value="SULFITE OXIDASE, MITOCHONDRIAL"/>
    <property type="match status" value="1"/>
</dbReference>
<evidence type="ECO:0000259" key="18">
    <source>
        <dbReference type="PROSITE" id="PS51384"/>
    </source>
</evidence>
<dbReference type="Pfam" id="PF00174">
    <property type="entry name" value="Oxidored_molyb"/>
    <property type="match status" value="1"/>
</dbReference>
<evidence type="ECO:0000256" key="14">
    <source>
        <dbReference type="ARBA" id="ARBA00023063"/>
    </source>
</evidence>
<proteinExistence type="inferred from homology"/>
<dbReference type="Proteomes" id="UP001491310">
    <property type="component" value="Unassembled WGS sequence"/>
</dbReference>
<dbReference type="Pfam" id="PF03404">
    <property type="entry name" value="Mo-co_dimer"/>
    <property type="match status" value="1"/>
</dbReference>
<evidence type="ECO:0000256" key="5">
    <source>
        <dbReference type="ARBA" id="ARBA00006253"/>
    </source>
</evidence>
<dbReference type="SUPFAM" id="SSF63380">
    <property type="entry name" value="Riboflavin synthase domain-like"/>
    <property type="match status" value="1"/>
</dbReference>
<comment type="function">
    <text evidence="4 16">Nitrate reductase is a key enzyme involved in the first step of nitrate assimilation in plants, fungi and bacteria.</text>
</comment>
<dbReference type="InterPro" id="IPR012137">
    <property type="entry name" value="Nitr_rd_NADH"/>
</dbReference>
<dbReference type="PRINTS" id="PR00407">
    <property type="entry name" value="EUMOPTERIN"/>
</dbReference>
<dbReference type="InterPro" id="IPR001433">
    <property type="entry name" value="OxRdtase_FAD/NAD-bd"/>
</dbReference>
<evidence type="ECO:0000313" key="19">
    <source>
        <dbReference type="EMBL" id="KAK9918986.1"/>
    </source>
</evidence>
<name>A0ABR2Z4U9_9CHLO</name>
<dbReference type="Gene3D" id="3.10.120.10">
    <property type="entry name" value="Cytochrome b5-like heme/steroid binding domain"/>
    <property type="match status" value="1"/>
</dbReference>
<evidence type="ECO:0000256" key="3">
    <source>
        <dbReference type="ARBA" id="ARBA00001974"/>
    </source>
</evidence>
<feature type="domain" description="Cytochrome b5 heme-binding" evidence="17">
    <location>
        <begin position="504"/>
        <end position="579"/>
    </location>
</feature>
<dbReference type="PRINTS" id="PR00363">
    <property type="entry name" value="CYTOCHROMEB5"/>
</dbReference>
<dbReference type="PROSITE" id="PS50255">
    <property type="entry name" value="CYTOCHROME_B5_2"/>
    <property type="match status" value="1"/>
</dbReference>
<evidence type="ECO:0000256" key="6">
    <source>
        <dbReference type="ARBA" id="ARBA00011738"/>
    </source>
</evidence>
<keyword evidence="20" id="KW-1185">Reference proteome</keyword>
<evidence type="ECO:0000256" key="15">
    <source>
        <dbReference type="ARBA" id="ARBA00023157"/>
    </source>
</evidence>
<keyword evidence="15" id="KW-1015">Disulfide bond</keyword>
<evidence type="ECO:0000259" key="17">
    <source>
        <dbReference type="PROSITE" id="PS50255"/>
    </source>
</evidence>
<comment type="subunit">
    <text evidence="6">Homodimer.</text>
</comment>
<evidence type="ECO:0000256" key="12">
    <source>
        <dbReference type="ARBA" id="ARBA00023002"/>
    </source>
</evidence>
<dbReference type="Pfam" id="PF00970">
    <property type="entry name" value="FAD_binding_6"/>
    <property type="match status" value="1"/>
</dbReference>
<keyword evidence="13" id="KW-0408">Iron</keyword>
<evidence type="ECO:0000256" key="13">
    <source>
        <dbReference type="ARBA" id="ARBA00023004"/>
    </source>
</evidence>
<feature type="domain" description="FAD-binding FR-type" evidence="18">
    <location>
        <begin position="608"/>
        <end position="720"/>
    </location>
</feature>
<dbReference type="PROSITE" id="PS51384">
    <property type="entry name" value="FAD_FR"/>
    <property type="match status" value="1"/>
</dbReference>
<comment type="cofactor">
    <cofactor evidence="3">
        <name>FAD</name>
        <dbReference type="ChEBI" id="CHEBI:57692"/>
    </cofactor>
</comment>
<dbReference type="PANTHER" id="PTHR19372">
    <property type="entry name" value="SULFITE REDUCTASE"/>
    <property type="match status" value="1"/>
</dbReference>
<dbReference type="InterPro" id="IPR008333">
    <property type="entry name" value="Cbr1-like_FAD-bd_dom"/>
</dbReference>
<evidence type="ECO:0000256" key="10">
    <source>
        <dbReference type="ARBA" id="ARBA00022723"/>
    </source>
</evidence>
<dbReference type="InterPro" id="IPR036400">
    <property type="entry name" value="Cyt_B5-like_heme/steroid_sf"/>
</dbReference>
<keyword evidence="14 16" id="KW-0534">Nitrate assimilation</keyword>
<keyword evidence="12" id="KW-0560">Oxidoreductase</keyword>
<dbReference type="PROSITE" id="PS00559">
    <property type="entry name" value="MOLYBDOPTERIN_EUK"/>
    <property type="match status" value="1"/>
</dbReference>
<keyword evidence="8" id="KW-0349">Heme</keyword>
<protein>
    <recommendedName>
        <fullName evidence="16">Nitrate reductase</fullName>
    </recommendedName>
</protein>
<evidence type="ECO:0000256" key="8">
    <source>
        <dbReference type="ARBA" id="ARBA00022617"/>
    </source>
</evidence>
<dbReference type="Gene3D" id="2.60.40.650">
    <property type="match status" value="1"/>
</dbReference>